<gene>
    <name evidence="4" type="ORF">A3F84_12070</name>
</gene>
<reference evidence="4 5" key="1">
    <citation type="journal article" date="2016" name="Nat. Commun.">
        <title>Thousands of microbial genomes shed light on interconnected biogeochemical processes in an aquifer system.</title>
        <authorList>
            <person name="Anantharaman K."/>
            <person name="Brown C.T."/>
            <person name="Hug L.A."/>
            <person name="Sharon I."/>
            <person name="Castelle C.J."/>
            <person name="Probst A.J."/>
            <person name="Thomas B.C."/>
            <person name="Singh A."/>
            <person name="Wilkins M.J."/>
            <person name="Karaoz U."/>
            <person name="Brodie E.L."/>
            <person name="Williams K.H."/>
            <person name="Hubbard S.S."/>
            <person name="Banfield J.F."/>
        </authorList>
    </citation>
    <scope>NUCLEOTIDE SEQUENCE [LARGE SCALE GENOMIC DNA]</scope>
    <source>
        <strain evidence="5">RIFCSPLOWO2_12_FULL_64_10</strain>
    </source>
</reference>
<evidence type="ECO:0000259" key="3">
    <source>
        <dbReference type="SMART" id="SM01119"/>
    </source>
</evidence>
<name>A0A1F6D7G2_HANXR</name>
<dbReference type="InterPro" id="IPR042208">
    <property type="entry name" value="D-ser_dehydrat-like_sf"/>
</dbReference>
<dbReference type="CDD" id="cd06819">
    <property type="entry name" value="PLPDE_III_LS_D-TA"/>
    <property type="match status" value="1"/>
</dbReference>
<dbReference type="SUPFAM" id="SSF51419">
    <property type="entry name" value="PLP-binding barrel"/>
    <property type="match status" value="1"/>
</dbReference>
<dbReference type="SMART" id="SM01119">
    <property type="entry name" value="D-ser_dehydrat"/>
    <property type="match status" value="1"/>
</dbReference>
<dbReference type="InterPro" id="IPR029066">
    <property type="entry name" value="PLP-binding_barrel"/>
</dbReference>
<accession>A0A1F6D7G2</accession>
<sequence length="365" mass="38735">MSPLIGKRKEELDTPVLLVDLDVMERNIAAMAAYMKRHGVAWRPHSKCHKTPAIVHLQIAAGALGVTCAKLSEAEVMAASGIRDILIANMLVTPEKARRLAALRRSADPIAAIDSPEGAEVLGAAATEAGVTIRAVPEVDIGLDRVGVDPGLPALHLARKIADTRGLALAGVMGYEGQTMMIPDAGEKERTIRAAIRLLTDTADLIRREGLPVPIVSASGTGTYQVAATCPGVTEMQAGGGVFMDRLYADKSHVTGLGYALTVLSTVVSRRRPGRAVVDAGFKTLSSQQGLPTPIGVEGAEVAYLSSEHGVLNLTGDAERLRVGDRIEFIPGYSDTTMFLHDEIVGTRDGRVEVVWEIQGRGKLL</sequence>
<keyword evidence="2" id="KW-0456">Lyase</keyword>
<dbReference type="Pfam" id="PF14031">
    <property type="entry name" value="D-ser_dehydrat"/>
    <property type="match status" value="1"/>
</dbReference>
<dbReference type="PANTHER" id="PTHR28004:SF2">
    <property type="entry name" value="D-SERINE DEHYDRATASE"/>
    <property type="match status" value="1"/>
</dbReference>
<dbReference type="Proteomes" id="UP000178606">
    <property type="component" value="Unassembled WGS sequence"/>
</dbReference>
<proteinExistence type="inferred from homology"/>
<evidence type="ECO:0000256" key="1">
    <source>
        <dbReference type="ARBA" id="ARBA00005323"/>
    </source>
</evidence>
<protein>
    <recommendedName>
        <fullName evidence="3">D-serine dehydratase-like domain-containing protein</fullName>
    </recommendedName>
</protein>
<dbReference type="InterPro" id="IPR026956">
    <property type="entry name" value="D-ser_dehydrat-like_dom"/>
</dbReference>
<evidence type="ECO:0000313" key="5">
    <source>
        <dbReference type="Proteomes" id="UP000178606"/>
    </source>
</evidence>
<dbReference type="Pfam" id="PF01168">
    <property type="entry name" value="Ala_racemase_N"/>
    <property type="match status" value="1"/>
</dbReference>
<organism evidence="4 5">
    <name type="scientific">Handelsmanbacteria sp. (strain RIFCSPLOWO2_12_FULL_64_10)</name>
    <dbReference type="NCBI Taxonomy" id="1817868"/>
    <lineage>
        <taxon>Bacteria</taxon>
        <taxon>Candidatus Handelsmaniibacteriota</taxon>
    </lineage>
</organism>
<dbReference type="Gene3D" id="2.40.37.20">
    <property type="entry name" value="D-serine dehydratase-like domain"/>
    <property type="match status" value="1"/>
</dbReference>
<comment type="similarity">
    <text evidence="1">Belongs to the DSD1 family.</text>
</comment>
<dbReference type="PANTHER" id="PTHR28004">
    <property type="entry name" value="ZGC:162816-RELATED"/>
    <property type="match status" value="1"/>
</dbReference>
<evidence type="ECO:0000313" key="4">
    <source>
        <dbReference type="EMBL" id="OGG57267.1"/>
    </source>
</evidence>
<dbReference type="Gene3D" id="3.20.20.10">
    <property type="entry name" value="Alanine racemase"/>
    <property type="match status" value="1"/>
</dbReference>
<dbReference type="InterPro" id="IPR051466">
    <property type="entry name" value="D-amino_acid_metab_enzyme"/>
</dbReference>
<dbReference type="AlphaFoldDB" id="A0A1F6D7G2"/>
<dbReference type="GO" id="GO:0008721">
    <property type="term" value="F:D-serine ammonia-lyase activity"/>
    <property type="evidence" value="ECO:0007669"/>
    <property type="project" value="TreeGrafter"/>
</dbReference>
<feature type="domain" description="D-serine dehydratase-like" evidence="3">
    <location>
        <begin position="260"/>
        <end position="348"/>
    </location>
</feature>
<comment type="caution">
    <text evidence="4">The sequence shown here is derived from an EMBL/GenBank/DDBJ whole genome shotgun (WGS) entry which is preliminary data.</text>
</comment>
<evidence type="ECO:0000256" key="2">
    <source>
        <dbReference type="ARBA" id="ARBA00023239"/>
    </source>
</evidence>
<dbReference type="EMBL" id="MFKF01000003">
    <property type="protein sequence ID" value="OGG57267.1"/>
    <property type="molecule type" value="Genomic_DNA"/>
</dbReference>
<dbReference type="GO" id="GO:0036088">
    <property type="term" value="P:D-serine catabolic process"/>
    <property type="evidence" value="ECO:0007669"/>
    <property type="project" value="TreeGrafter"/>
</dbReference>
<dbReference type="InterPro" id="IPR001608">
    <property type="entry name" value="Ala_racemase_N"/>
</dbReference>